<name>A0ABT9QD79_9ACTN</name>
<feature type="region of interest" description="Disordered" evidence="1">
    <location>
        <begin position="1"/>
        <end position="37"/>
    </location>
</feature>
<dbReference type="InterPro" id="IPR051218">
    <property type="entry name" value="Sec_MonoDiacylglyc_Lipase"/>
</dbReference>
<dbReference type="Gene3D" id="3.40.50.1820">
    <property type="entry name" value="alpha/beta hydrolase"/>
    <property type="match status" value="1"/>
</dbReference>
<dbReference type="InterPro" id="IPR002921">
    <property type="entry name" value="Fungal_lipase-type"/>
</dbReference>
<protein>
    <recommendedName>
        <fullName evidence="2">Fungal lipase-type domain-containing protein</fullName>
    </recommendedName>
</protein>
<dbReference type="InterPro" id="IPR029058">
    <property type="entry name" value="AB_hydrolase_fold"/>
</dbReference>
<evidence type="ECO:0000313" key="3">
    <source>
        <dbReference type="EMBL" id="MDP9844340.1"/>
    </source>
</evidence>
<dbReference type="CDD" id="cd00519">
    <property type="entry name" value="Lipase_3"/>
    <property type="match status" value="1"/>
</dbReference>
<proteinExistence type="predicted"/>
<feature type="compositionally biased region" description="Basic and acidic residues" evidence="1">
    <location>
        <begin position="11"/>
        <end position="28"/>
    </location>
</feature>
<keyword evidence="4" id="KW-1185">Reference proteome</keyword>
<sequence length="406" mass="45218">MDAVDTAGTTRRFERTGPVGRRPEKEPETGGLRTWESRAPTYEELRPFGRRETPGFPVYKDLEERLLRAGAHPDPEIAYVMATCSAYAYAGPETVSMIMARLGLEGNRCRMIQLSVDALFLRSTAFVIQSRSGKVAILCYRGTEPLSLINWMTNLDLEPERISYQIGDRHPTVHGGFYRNTRATRYEVMNTLRRACERGPAGVSSSDGAHGPGLPPMEGGLEALYITGHSSGGAMAGLMAVMMRHESKYREVFADRLKAVYTFGQPMIGNPDFAEACQDDEFLREKVVRHVYNDDMVPHLPPAVSGPFQHFGREYRYRVPRRDTLTGLLGYLGHSSPPPEGEWRESMNPTSQTSGVSAILLANLAFVAGKFQLTRSLPTALSVEDHFPRHYISSLVPRGVQNEFGD</sequence>
<accession>A0ABT9QD79</accession>
<feature type="domain" description="Fungal lipase-type" evidence="2">
    <location>
        <begin position="138"/>
        <end position="303"/>
    </location>
</feature>
<dbReference type="RefSeq" id="WP_307559132.1">
    <property type="nucleotide sequence ID" value="NZ_JAUSQU010000001.1"/>
</dbReference>
<gene>
    <name evidence="3" type="ORF">J2853_003551</name>
</gene>
<organism evidence="3 4">
    <name type="scientific">Streptosporangium lutulentum</name>
    <dbReference type="NCBI Taxonomy" id="1461250"/>
    <lineage>
        <taxon>Bacteria</taxon>
        <taxon>Bacillati</taxon>
        <taxon>Actinomycetota</taxon>
        <taxon>Actinomycetes</taxon>
        <taxon>Streptosporangiales</taxon>
        <taxon>Streptosporangiaceae</taxon>
        <taxon>Streptosporangium</taxon>
    </lineage>
</organism>
<evidence type="ECO:0000259" key="2">
    <source>
        <dbReference type="Pfam" id="PF01764"/>
    </source>
</evidence>
<dbReference type="PANTHER" id="PTHR45856">
    <property type="entry name" value="ALPHA/BETA-HYDROLASES SUPERFAMILY PROTEIN"/>
    <property type="match status" value="1"/>
</dbReference>
<dbReference type="Pfam" id="PF01764">
    <property type="entry name" value="Lipase_3"/>
    <property type="match status" value="1"/>
</dbReference>
<reference evidence="3 4" key="1">
    <citation type="submission" date="2023-07" db="EMBL/GenBank/DDBJ databases">
        <title>Sequencing the genomes of 1000 actinobacteria strains.</title>
        <authorList>
            <person name="Klenk H.-P."/>
        </authorList>
    </citation>
    <scope>NUCLEOTIDE SEQUENCE [LARGE SCALE GENOMIC DNA]</scope>
    <source>
        <strain evidence="3 4">DSM 46740</strain>
    </source>
</reference>
<comment type="caution">
    <text evidence="3">The sequence shown here is derived from an EMBL/GenBank/DDBJ whole genome shotgun (WGS) entry which is preliminary data.</text>
</comment>
<dbReference type="SUPFAM" id="SSF53474">
    <property type="entry name" value="alpha/beta-Hydrolases"/>
    <property type="match status" value="1"/>
</dbReference>
<evidence type="ECO:0000313" key="4">
    <source>
        <dbReference type="Proteomes" id="UP001225356"/>
    </source>
</evidence>
<evidence type="ECO:0000256" key="1">
    <source>
        <dbReference type="SAM" id="MobiDB-lite"/>
    </source>
</evidence>
<dbReference type="Proteomes" id="UP001225356">
    <property type="component" value="Unassembled WGS sequence"/>
</dbReference>
<dbReference type="PANTHER" id="PTHR45856:SF11">
    <property type="entry name" value="FUNGAL LIPASE-LIKE DOMAIN-CONTAINING PROTEIN"/>
    <property type="match status" value="1"/>
</dbReference>
<dbReference type="EMBL" id="JAUSQU010000001">
    <property type="protein sequence ID" value="MDP9844340.1"/>
    <property type="molecule type" value="Genomic_DNA"/>
</dbReference>